<proteinExistence type="predicted"/>
<comment type="caution">
    <text evidence="1">The sequence shown here is derived from an EMBL/GenBank/DDBJ whole genome shotgun (WGS) entry which is preliminary data.</text>
</comment>
<evidence type="ECO:0000313" key="1">
    <source>
        <dbReference type="EMBL" id="CAH2097031.1"/>
    </source>
</evidence>
<sequence>MTHFTTCNYHLCGRPEGLVPRQILIVSRQIFQSTFFRDSPQTGVWYSHTTAGAILGAHQVMDTTSDERIVFATSSGYAANPTQYLRFRSHVEIYECIEIVLASNRSKDALVYLSLELERYSAVTDHTRYIPPLGHRY</sequence>
<reference evidence="1" key="1">
    <citation type="submission" date="2022-03" db="EMBL/GenBank/DDBJ databases">
        <authorList>
            <person name="Tunstrom K."/>
        </authorList>
    </citation>
    <scope>NUCLEOTIDE SEQUENCE</scope>
</reference>
<gene>
    <name evidence="1" type="ORF">EEDITHA_LOCUS12302</name>
</gene>
<evidence type="ECO:0000313" key="2">
    <source>
        <dbReference type="Proteomes" id="UP001153954"/>
    </source>
</evidence>
<keyword evidence="2" id="KW-1185">Reference proteome</keyword>
<organism evidence="1 2">
    <name type="scientific">Euphydryas editha</name>
    <name type="common">Edith's checkerspot</name>
    <dbReference type="NCBI Taxonomy" id="104508"/>
    <lineage>
        <taxon>Eukaryota</taxon>
        <taxon>Metazoa</taxon>
        <taxon>Ecdysozoa</taxon>
        <taxon>Arthropoda</taxon>
        <taxon>Hexapoda</taxon>
        <taxon>Insecta</taxon>
        <taxon>Pterygota</taxon>
        <taxon>Neoptera</taxon>
        <taxon>Endopterygota</taxon>
        <taxon>Lepidoptera</taxon>
        <taxon>Glossata</taxon>
        <taxon>Ditrysia</taxon>
        <taxon>Papilionoidea</taxon>
        <taxon>Nymphalidae</taxon>
        <taxon>Nymphalinae</taxon>
        <taxon>Euphydryas</taxon>
    </lineage>
</organism>
<protein>
    <submittedName>
        <fullName evidence="1">Uncharacterized protein</fullName>
    </submittedName>
</protein>
<dbReference type="AlphaFoldDB" id="A0AAU9UDE7"/>
<accession>A0AAU9UDE7</accession>
<dbReference type="Proteomes" id="UP001153954">
    <property type="component" value="Unassembled WGS sequence"/>
</dbReference>
<name>A0AAU9UDE7_EUPED</name>
<dbReference type="EMBL" id="CAKOGL010000017">
    <property type="protein sequence ID" value="CAH2097031.1"/>
    <property type="molecule type" value="Genomic_DNA"/>
</dbReference>